<organism evidence="3 4">
    <name type="scientific">Zingiber officinale</name>
    <name type="common">Ginger</name>
    <name type="synonym">Amomum zingiber</name>
    <dbReference type="NCBI Taxonomy" id="94328"/>
    <lineage>
        <taxon>Eukaryota</taxon>
        <taxon>Viridiplantae</taxon>
        <taxon>Streptophyta</taxon>
        <taxon>Embryophyta</taxon>
        <taxon>Tracheophyta</taxon>
        <taxon>Spermatophyta</taxon>
        <taxon>Magnoliopsida</taxon>
        <taxon>Liliopsida</taxon>
        <taxon>Zingiberales</taxon>
        <taxon>Zingiberaceae</taxon>
        <taxon>Zingiber</taxon>
    </lineage>
</organism>
<dbReference type="Gene3D" id="1.25.40.10">
    <property type="entry name" value="Tetratricopeptide repeat domain"/>
    <property type="match status" value="2"/>
</dbReference>
<dbReference type="InterPro" id="IPR011990">
    <property type="entry name" value="TPR-like_helical_dom_sf"/>
</dbReference>
<evidence type="ECO:0000256" key="2">
    <source>
        <dbReference type="PROSITE-ProRule" id="PRU00708"/>
    </source>
</evidence>
<evidence type="ECO:0000313" key="4">
    <source>
        <dbReference type="Proteomes" id="UP000734854"/>
    </source>
</evidence>
<dbReference type="PROSITE" id="PS51375">
    <property type="entry name" value="PPR"/>
    <property type="match status" value="2"/>
</dbReference>
<accession>A0A8J5GF13</accession>
<evidence type="ECO:0000256" key="1">
    <source>
        <dbReference type="ARBA" id="ARBA00022737"/>
    </source>
</evidence>
<dbReference type="Pfam" id="PF01535">
    <property type="entry name" value="PPR"/>
    <property type="match status" value="3"/>
</dbReference>
<feature type="repeat" description="PPR" evidence="2">
    <location>
        <begin position="75"/>
        <end position="109"/>
    </location>
</feature>
<dbReference type="FunFam" id="1.25.40.10:FF:000427">
    <property type="entry name" value="Pentatricopeptide repeat-containing protein chloroplastic"/>
    <property type="match status" value="1"/>
</dbReference>
<reference evidence="3 4" key="1">
    <citation type="submission" date="2020-08" db="EMBL/GenBank/DDBJ databases">
        <title>Plant Genome Project.</title>
        <authorList>
            <person name="Zhang R.-G."/>
        </authorList>
    </citation>
    <scope>NUCLEOTIDE SEQUENCE [LARGE SCALE GENOMIC DNA]</scope>
    <source>
        <tissue evidence="3">Rhizome</tissue>
    </source>
</reference>
<protein>
    <recommendedName>
        <fullName evidence="5">Pentatricopeptide repeat-containing protein</fullName>
    </recommendedName>
</protein>
<comment type="caution">
    <text evidence="3">The sequence shown here is derived from an EMBL/GenBank/DDBJ whole genome shotgun (WGS) entry which is preliminary data.</text>
</comment>
<dbReference type="InterPro" id="IPR002885">
    <property type="entry name" value="PPR_rpt"/>
</dbReference>
<gene>
    <name evidence="3" type="ORF">ZIOFF_042231</name>
</gene>
<dbReference type="GO" id="GO:0009451">
    <property type="term" value="P:RNA modification"/>
    <property type="evidence" value="ECO:0007669"/>
    <property type="project" value="InterPro"/>
</dbReference>
<name>A0A8J5GF13_ZINOF</name>
<keyword evidence="4" id="KW-1185">Reference proteome</keyword>
<proteinExistence type="predicted"/>
<dbReference type="InterPro" id="IPR046960">
    <property type="entry name" value="PPR_At4g14850-like_plant"/>
</dbReference>
<keyword evidence="1" id="KW-0677">Repeat</keyword>
<dbReference type="PANTHER" id="PTHR24015">
    <property type="entry name" value="OS07G0578800 PROTEIN-RELATED"/>
    <property type="match status" value="1"/>
</dbReference>
<sequence>MLRCGLRPDHYTFPFVLLAAANLQSLYHGLAAHASIFKLALHDVDHVQHSLLTMYARCGQVGLARKLFDEIVVRDSVSWNLMLSGYAKMGCAGEAVELFRRMRSEGLVEPDEVTLVSVLAACGDLGDVSLGMWLEELVGEYGLVLNSFLGSSMIDMYGKCGDLDSARRVFDRLAKKDLVAWNAMITGYISFLFRNSLSKFHSCCSSSLQYLTVVNLWCHSNKDLLLSILV</sequence>
<dbReference type="AlphaFoldDB" id="A0A8J5GF13"/>
<dbReference type="NCBIfam" id="TIGR00756">
    <property type="entry name" value="PPR"/>
    <property type="match status" value="2"/>
</dbReference>
<dbReference type="PANTHER" id="PTHR24015:SF1063">
    <property type="entry name" value="OS12G0156900 PROTEIN"/>
    <property type="match status" value="1"/>
</dbReference>
<dbReference type="Proteomes" id="UP000734854">
    <property type="component" value="Unassembled WGS sequence"/>
</dbReference>
<dbReference type="GO" id="GO:0003723">
    <property type="term" value="F:RNA binding"/>
    <property type="evidence" value="ECO:0007669"/>
    <property type="project" value="InterPro"/>
</dbReference>
<feature type="repeat" description="PPR" evidence="2">
    <location>
        <begin position="146"/>
        <end position="180"/>
    </location>
</feature>
<evidence type="ECO:0000313" key="3">
    <source>
        <dbReference type="EMBL" id="KAG6502339.1"/>
    </source>
</evidence>
<evidence type="ECO:0008006" key="5">
    <source>
        <dbReference type="Google" id="ProtNLM"/>
    </source>
</evidence>
<dbReference type="EMBL" id="JACMSC010000011">
    <property type="protein sequence ID" value="KAG6502339.1"/>
    <property type="molecule type" value="Genomic_DNA"/>
</dbReference>